<evidence type="ECO:0008006" key="4">
    <source>
        <dbReference type="Google" id="ProtNLM"/>
    </source>
</evidence>
<feature type="signal peptide" evidence="1">
    <location>
        <begin position="1"/>
        <end position="19"/>
    </location>
</feature>
<dbReference type="STRING" id="1513896.SAMN05660841_02190"/>
<feature type="chain" id="PRO_5012007218" description="WG containing repeat-containing protein" evidence="1">
    <location>
        <begin position="20"/>
        <end position="495"/>
    </location>
</feature>
<sequence length="495" mass="57428">MKTAMCGILFMLTAMTACTQDKKEVRLPLYSNAKMTNAVPFLTKQNTYIYVDRTDLKPISDRQYLRGSVFTPTGFAVVVNEKYEYAVIDGKGEMVLDFSPQQINLNSVNGLTFYKKETEHEKKMPVWKWDWNIMGGGIKKEQTYRKIEVGILGSNQILLKQDLPYLEDNVYLNLVAVDDKHIYWNGDLYQIKKNGLRKIDYNITDVLQDKRFIKTSSAGVSMYGFEQKKAVRSNMQGTQSLSIRYGTETITLEEVNKDRYEPEVPKLLVDRKTDEVYAFPQYEKAFPKEIKKATAAQIDFIKKTSLVYSINNSPYFLLGVFNYDHAVWAYDWLYIDTNGNVVDRLERTYNFKVLDQVGNLVWPDRKMILPDALNTEKWKFGKISSYSGMEDLYIIPIEDQREVRTKGLWNSRTQSWAIKPEYQDISVLDTDKGIYAVQKDKEGLYMLYDNTTKQHIGSKAYQAINSDGLVTVKSDAGELIYYYIDIYTGKEYREE</sequence>
<proteinExistence type="predicted"/>
<dbReference type="RefSeq" id="WP_079643126.1">
    <property type="nucleotide sequence ID" value="NZ_FUZF01000009.1"/>
</dbReference>
<evidence type="ECO:0000256" key="1">
    <source>
        <dbReference type="SAM" id="SignalP"/>
    </source>
</evidence>
<name>A0A1T5DWP2_9SPHI</name>
<dbReference type="OrthoDB" id="1420171at2"/>
<dbReference type="EMBL" id="FUZF01000009">
    <property type="protein sequence ID" value="SKB76101.1"/>
    <property type="molecule type" value="Genomic_DNA"/>
</dbReference>
<reference evidence="3" key="1">
    <citation type="submission" date="2017-02" db="EMBL/GenBank/DDBJ databases">
        <authorList>
            <person name="Varghese N."/>
            <person name="Submissions S."/>
        </authorList>
    </citation>
    <scope>NUCLEOTIDE SEQUENCE [LARGE SCALE GENOMIC DNA]</scope>
    <source>
        <strain evidence="3">DSM 24091</strain>
    </source>
</reference>
<dbReference type="PROSITE" id="PS51257">
    <property type="entry name" value="PROKAR_LIPOPROTEIN"/>
    <property type="match status" value="1"/>
</dbReference>
<evidence type="ECO:0000313" key="2">
    <source>
        <dbReference type="EMBL" id="SKB76101.1"/>
    </source>
</evidence>
<keyword evidence="3" id="KW-1185">Reference proteome</keyword>
<dbReference type="Proteomes" id="UP000190150">
    <property type="component" value="Unassembled WGS sequence"/>
</dbReference>
<organism evidence="2 3">
    <name type="scientific">Sphingobacterium nematocida</name>
    <dbReference type="NCBI Taxonomy" id="1513896"/>
    <lineage>
        <taxon>Bacteria</taxon>
        <taxon>Pseudomonadati</taxon>
        <taxon>Bacteroidota</taxon>
        <taxon>Sphingobacteriia</taxon>
        <taxon>Sphingobacteriales</taxon>
        <taxon>Sphingobacteriaceae</taxon>
        <taxon>Sphingobacterium</taxon>
    </lineage>
</organism>
<evidence type="ECO:0000313" key="3">
    <source>
        <dbReference type="Proteomes" id="UP000190150"/>
    </source>
</evidence>
<gene>
    <name evidence="2" type="ORF">SAMN05660841_02190</name>
</gene>
<dbReference type="AlphaFoldDB" id="A0A1T5DWP2"/>
<accession>A0A1T5DWP2</accession>
<keyword evidence="1" id="KW-0732">Signal</keyword>
<protein>
    <recommendedName>
        <fullName evidence="4">WG containing repeat-containing protein</fullName>
    </recommendedName>
</protein>